<dbReference type="Proteomes" id="UP000598467">
    <property type="component" value="Unassembled WGS sequence"/>
</dbReference>
<dbReference type="RefSeq" id="WP_190290411.1">
    <property type="nucleotide sequence ID" value="NZ_JABFCZ010000005.1"/>
</dbReference>
<comment type="caution">
    <text evidence="1">The sequence shown here is derived from an EMBL/GenBank/DDBJ whole genome shotgun (WGS) entry which is preliminary data.</text>
</comment>
<sequence length="98" mass="11079">MQKRTIERNPEAVELEFVKSHIAATMTLIHGMIDQGVLDRDRLDSFFAGFLDELPHTRDTLGLRLVIDQWRQGLISGEDEANLRQTLFEVITGGKAAN</sequence>
<protein>
    <submittedName>
        <fullName evidence="1">Uncharacterized protein</fullName>
    </submittedName>
</protein>
<gene>
    <name evidence="1" type="ORF">HK439_05665</name>
</gene>
<dbReference type="AlphaFoldDB" id="A0A926S537"/>
<accession>A0A926S537</accession>
<reference evidence="1" key="1">
    <citation type="submission" date="2020-05" db="EMBL/GenBank/DDBJ databases">
        <title>Identification of trans-AT polyketide cluster in two marine bacteria, producers of a novel glutaramide-containing polyketide sesbanimide D and analogs.</title>
        <authorList>
            <person name="Kacar D."/>
            <person name="Rodriguez P."/>
            <person name="Canedo L."/>
            <person name="Gonzalez E."/>
            <person name="Galan B."/>
            <person name="De La Calle F."/>
            <person name="Garcia J.L."/>
        </authorList>
    </citation>
    <scope>NUCLEOTIDE SEQUENCE</scope>
    <source>
        <strain evidence="1">PHM038</strain>
    </source>
</reference>
<evidence type="ECO:0000313" key="1">
    <source>
        <dbReference type="EMBL" id="MBD1545740.1"/>
    </source>
</evidence>
<organism evidence="1 2">
    <name type="scientific">Roseibium aggregatum</name>
    <dbReference type="NCBI Taxonomy" id="187304"/>
    <lineage>
        <taxon>Bacteria</taxon>
        <taxon>Pseudomonadati</taxon>
        <taxon>Pseudomonadota</taxon>
        <taxon>Alphaproteobacteria</taxon>
        <taxon>Hyphomicrobiales</taxon>
        <taxon>Stappiaceae</taxon>
        <taxon>Roseibium</taxon>
    </lineage>
</organism>
<proteinExistence type="predicted"/>
<dbReference type="EMBL" id="JABFCZ010000005">
    <property type="protein sequence ID" value="MBD1545740.1"/>
    <property type="molecule type" value="Genomic_DNA"/>
</dbReference>
<name>A0A926S537_9HYPH</name>
<evidence type="ECO:0000313" key="2">
    <source>
        <dbReference type="Proteomes" id="UP000598467"/>
    </source>
</evidence>